<evidence type="ECO:0000256" key="3">
    <source>
        <dbReference type="SAM" id="SignalP"/>
    </source>
</evidence>
<dbReference type="Proteomes" id="UP000027931">
    <property type="component" value="Unassembled WGS sequence"/>
</dbReference>
<dbReference type="NCBIfam" id="TIGR01098">
    <property type="entry name" value="3A0109s03R"/>
    <property type="match status" value="1"/>
</dbReference>
<dbReference type="InterPro" id="IPR005770">
    <property type="entry name" value="PhnD"/>
</dbReference>
<dbReference type="PROSITE" id="PS51257">
    <property type="entry name" value="PROKAR_LIPOPROTEIN"/>
    <property type="match status" value="1"/>
</dbReference>
<evidence type="ECO:0000256" key="1">
    <source>
        <dbReference type="ARBA" id="ARBA00007162"/>
    </source>
</evidence>
<comment type="similarity">
    <text evidence="1">Belongs to the phosphate/phosphite/phosphonate binding protein family.</text>
</comment>
<keyword evidence="2 3" id="KW-0732">Signal</keyword>
<dbReference type="Pfam" id="PF12974">
    <property type="entry name" value="Phosphonate-bd"/>
    <property type="match status" value="1"/>
</dbReference>
<dbReference type="eggNOG" id="COG3221">
    <property type="taxonomic scope" value="Bacteria"/>
</dbReference>
<gene>
    <name evidence="4" type="ORF">EL26_16365</name>
</gene>
<evidence type="ECO:0000256" key="2">
    <source>
        <dbReference type="ARBA" id="ARBA00022729"/>
    </source>
</evidence>
<evidence type="ECO:0000313" key="4">
    <source>
        <dbReference type="EMBL" id="KEO82224.1"/>
    </source>
</evidence>
<evidence type="ECO:0000313" key="5">
    <source>
        <dbReference type="Proteomes" id="UP000027931"/>
    </source>
</evidence>
<accession>A0A074LM86</accession>
<evidence type="ECO:0008006" key="6">
    <source>
        <dbReference type="Google" id="ProtNLM"/>
    </source>
</evidence>
<dbReference type="RefSeq" id="WP_038090860.1">
    <property type="nucleotide sequence ID" value="NZ_JMIR01000025.1"/>
</dbReference>
<sequence>MKRKKRSLFTLLMTLVLSLAAVGCGNNSAQPKQEAPAANEVAKQISVGLIPAEAKVSDQALEKFRTYLEQQTGAKVTMGNYPDYNGVVEAMNAGKLDMAFLGPLTYVIAHHKGGARAIAAKTSKGVPYYYSYILVHQGAPYNTLDDLLKDSKNVDFAFGDINSTSGSLVPGVELKKRGVFRSKDDSDFKSVVYTGAHDVTALSIQNKKVTAGAIDSSYYDKLVEQKKVDPTQFKKIWQSDRLFQYPFAVSKSVNDATAQKLQDALVNLKDKEVLDAFAADGFVKASDQDYASIRAVAEADGRLK</sequence>
<dbReference type="GO" id="GO:0043190">
    <property type="term" value="C:ATP-binding cassette (ABC) transporter complex"/>
    <property type="evidence" value="ECO:0007669"/>
    <property type="project" value="InterPro"/>
</dbReference>
<comment type="caution">
    <text evidence="4">The sequence shown here is derived from an EMBL/GenBank/DDBJ whole genome shotgun (WGS) entry which is preliminary data.</text>
</comment>
<keyword evidence="5" id="KW-1185">Reference proteome</keyword>
<feature type="chain" id="PRO_5001696265" description="Phosphonate ABC transporter substrate-binding protein" evidence="3">
    <location>
        <begin position="30"/>
        <end position="304"/>
    </location>
</feature>
<dbReference type="STRING" id="1157490.EL26_16365"/>
<dbReference type="PANTHER" id="PTHR35841:SF1">
    <property type="entry name" value="PHOSPHONATES-BINDING PERIPLASMIC PROTEIN"/>
    <property type="match status" value="1"/>
</dbReference>
<dbReference type="OrthoDB" id="9781943at2"/>
<dbReference type="SUPFAM" id="SSF53850">
    <property type="entry name" value="Periplasmic binding protein-like II"/>
    <property type="match status" value="1"/>
</dbReference>
<reference evidence="4 5" key="1">
    <citation type="journal article" date="2013" name="Int. J. Syst. Evol. Microbiol.">
        <title>Tumebacillus flagellatus sp. nov., an alpha-amylase/pullulanase-producing bacterium isolated from cassava wastewater.</title>
        <authorList>
            <person name="Wang Q."/>
            <person name="Xie N."/>
            <person name="Qin Y."/>
            <person name="Shen N."/>
            <person name="Zhu J."/>
            <person name="Mi H."/>
            <person name="Huang R."/>
        </authorList>
    </citation>
    <scope>NUCLEOTIDE SEQUENCE [LARGE SCALE GENOMIC DNA]</scope>
    <source>
        <strain evidence="4 5">GST4</strain>
    </source>
</reference>
<dbReference type="GO" id="GO:0055085">
    <property type="term" value="P:transmembrane transport"/>
    <property type="evidence" value="ECO:0007669"/>
    <property type="project" value="InterPro"/>
</dbReference>
<name>A0A074LM86_9BACL</name>
<feature type="signal peptide" evidence="3">
    <location>
        <begin position="1"/>
        <end position="29"/>
    </location>
</feature>
<dbReference type="EMBL" id="JMIR01000025">
    <property type="protein sequence ID" value="KEO82224.1"/>
    <property type="molecule type" value="Genomic_DNA"/>
</dbReference>
<dbReference type="AlphaFoldDB" id="A0A074LM86"/>
<organism evidence="4 5">
    <name type="scientific">Tumebacillus flagellatus</name>
    <dbReference type="NCBI Taxonomy" id="1157490"/>
    <lineage>
        <taxon>Bacteria</taxon>
        <taxon>Bacillati</taxon>
        <taxon>Bacillota</taxon>
        <taxon>Bacilli</taxon>
        <taxon>Bacillales</taxon>
        <taxon>Alicyclobacillaceae</taxon>
        <taxon>Tumebacillus</taxon>
    </lineage>
</organism>
<proteinExistence type="inferred from homology"/>
<dbReference type="PANTHER" id="PTHR35841">
    <property type="entry name" value="PHOSPHONATES-BINDING PERIPLASMIC PROTEIN"/>
    <property type="match status" value="1"/>
</dbReference>
<protein>
    <recommendedName>
        <fullName evidence="6">Phosphonate ABC transporter substrate-binding protein</fullName>
    </recommendedName>
</protein>
<dbReference type="Gene3D" id="3.40.190.10">
    <property type="entry name" value="Periplasmic binding protein-like II"/>
    <property type="match status" value="2"/>
</dbReference>